<evidence type="ECO:0000313" key="3">
    <source>
        <dbReference type="EMBL" id="WWC86531.1"/>
    </source>
</evidence>
<feature type="compositionally biased region" description="Low complexity" evidence="2">
    <location>
        <begin position="331"/>
        <end position="349"/>
    </location>
</feature>
<proteinExistence type="predicted"/>
<dbReference type="Proteomes" id="UP001355207">
    <property type="component" value="Chromosome 1"/>
</dbReference>
<organism evidence="3 4">
    <name type="scientific">Kwoniella dendrophila CBS 6074</name>
    <dbReference type="NCBI Taxonomy" id="1295534"/>
    <lineage>
        <taxon>Eukaryota</taxon>
        <taxon>Fungi</taxon>
        <taxon>Dikarya</taxon>
        <taxon>Basidiomycota</taxon>
        <taxon>Agaricomycotina</taxon>
        <taxon>Tremellomycetes</taxon>
        <taxon>Tremellales</taxon>
        <taxon>Cryptococcaceae</taxon>
        <taxon>Kwoniella</taxon>
    </lineage>
</organism>
<keyword evidence="1" id="KW-0175">Coiled coil</keyword>
<sequence>MASTIYVQCFPTNQQQQQQQQESLLLRTCQARQQAIPPQQGTTTTTTTSVFTSLPTRLPPPPLITRRNRSARASSIATLNVQQEKTTETTINNRQPSLYLTTQEYQVNVHVQPTEPPLALDSISPVNTTTDIPIHPFSNNTLHLDINPEPTTLMEFNFDINMNMESVDWDQFLVDADLGEAQIPPMANSNGNSPASSDSQAATPKSTESEQSAALDPENDFDFNFDFDLPTVGITHRPEDIFNPVQPLEFIAPAVDIRGTSDPTMINTFGLSFGDFGLHTDLGADAASELGLTNLLGKLGDHKTVETAPTASPINDLNDAYALLDKLLPPTSSPSSIQPSQLALPSSPVLKRKSSDDIEEGAPATKKRGRPPGSAKAKPLALQDPKRAYRRQSTVLSCSPALSADSVADESEADSPVPQSSPAVTVKKTISGKPSTARPKSVVPEKFLKDGSAQAILGMDINQIQSYPSFDMLLKDVDPSRLTAATEFGERIADNRDKAKDAAKKSRDERRAKIERSEFLEKKVEDLEIKLKGMTSVLLALVDRGILGKDQVASFL</sequence>
<accession>A0AAX4JM76</accession>
<keyword evidence="4" id="KW-1185">Reference proteome</keyword>
<feature type="region of interest" description="Disordered" evidence="2">
    <location>
        <begin position="34"/>
        <end position="72"/>
    </location>
</feature>
<feature type="compositionally biased region" description="Polar residues" evidence="2">
    <location>
        <begin position="187"/>
        <end position="212"/>
    </location>
</feature>
<feature type="coiled-coil region" evidence="1">
    <location>
        <begin position="510"/>
        <end position="537"/>
    </location>
</feature>
<evidence type="ECO:0008006" key="5">
    <source>
        <dbReference type="Google" id="ProtNLM"/>
    </source>
</evidence>
<dbReference type="EMBL" id="CP144098">
    <property type="protein sequence ID" value="WWC86531.1"/>
    <property type="molecule type" value="Genomic_DNA"/>
</dbReference>
<dbReference type="GeneID" id="91092080"/>
<name>A0AAX4JM76_9TREE</name>
<protein>
    <recommendedName>
        <fullName evidence="5">BZIP domain-containing protein</fullName>
    </recommendedName>
</protein>
<dbReference type="AlphaFoldDB" id="A0AAX4JM76"/>
<evidence type="ECO:0000256" key="1">
    <source>
        <dbReference type="SAM" id="Coils"/>
    </source>
</evidence>
<feature type="region of interest" description="Disordered" evidence="2">
    <location>
        <begin position="331"/>
        <end position="441"/>
    </location>
</feature>
<evidence type="ECO:0000256" key="2">
    <source>
        <dbReference type="SAM" id="MobiDB-lite"/>
    </source>
</evidence>
<feature type="region of interest" description="Disordered" evidence="2">
    <location>
        <begin position="183"/>
        <end position="218"/>
    </location>
</feature>
<evidence type="ECO:0000313" key="4">
    <source>
        <dbReference type="Proteomes" id="UP001355207"/>
    </source>
</evidence>
<feature type="compositionally biased region" description="Low complexity" evidence="2">
    <location>
        <begin position="42"/>
        <end position="56"/>
    </location>
</feature>
<reference evidence="3 4" key="1">
    <citation type="submission" date="2024-01" db="EMBL/GenBank/DDBJ databases">
        <title>Comparative genomics of Cryptococcus and Kwoniella reveals pathogenesis evolution and contrasting modes of karyotype evolution via chromosome fusion or intercentromeric recombination.</title>
        <authorList>
            <person name="Coelho M.A."/>
            <person name="David-Palma M."/>
            <person name="Shea T."/>
            <person name="Bowers K."/>
            <person name="McGinley-Smith S."/>
            <person name="Mohammad A.W."/>
            <person name="Gnirke A."/>
            <person name="Yurkov A.M."/>
            <person name="Nowrousian M."/>
            <person name="Sun S."/>
            <person name="Cuomo C.A."/>
            <person name="Heitman J."/>
        </authorList>
    </citation>
    <scope>NUCLEOTIDE SEQUENCE [LARGE SCALE GENOMIC DNA]</scope>
    <source>
        <strain evidence="3 4">CBS 6074</strain>
    </source>
</reference>
<dbReference type="RefSeq" id="XP_066073294.1">
    <property type="nucleotide sequence ID" value="XM_066217197.1"/>
</dbReference>
<gene>
    <name evidence="3" type="ORF">L201_001408</name>
</gene>